<protein>
    <submittedName>
        <fullName evidence="1">Uncharacterized protein</fullName>
    </submittedName>
</protein>
<name>A0AA96GDR5_9BACT</name>
<dbReference type="InterPro" id="IPR029063">
    <property type="entry name" value="SAM-dependent_MTases_sf"/>
</dbReference>
<sequence length="274" mass="30891">MRNPVPASGWLKGQRSKGISLADRLRSGYHRFWYEASQALRWSRGPFREGLKGPLTNLTSIQEHRIDQLAKSYRSRFEISLTPETALLNYSYLDILDRARHALGWPVPLNQRVCDLGSANFAYAAALHTFFHPNRLTGVEIDGHRLYCNGRSRIDYARGHIQDLSQTQYVVADFRQFTGQADIITAWYPFVTPQPLLAWRLPLSLFNPSAIFARVANNLVFGGTFVMINHSTAEAEVAGGIAEDIGLVCVGHYLHQAPLRPRTADPVLTIWHHG</sequence>
<dbReference type="KEGG" id="nall:PP769_05605"/>
<dbReference type="EMBL" id="CP116967">
    <property type="protein sequence ID" value="WNM59242.1"/>
    <property type="molecule type" value="Genomic_DNA"/>
</dbReference>
<dbReference type="AlphaFoldDB" id="A0AA96GDR5"/>
<dbReference type="Gene3D" id="3.40.50.150">
    <property type="entry name" value="Vaccinia Virus protein VP39"/>
    <property type="match status" value="1"/>
</dbReference>
<reference evidence="1 2" key="1">
    <citation type="submission" date="2023-01" db="EMBL/GenBank/DDBJ databases">
        <title>Cultivation and genomic characterization of new, ubiquitous marine nitrite-oxidizing bacteria from the Nitrospirales.</title>
        <authorList>
            <person name="Mueller A.J."/>
            <person name="Daebeler A."/>
            <person name="Herbold C.W."/>
            <person name="Kirkegaard R.H."/>
            <person name="Daims H."/>
        </authorList>
    </citation>
    <scope>NUCLEOTIDE SEQUENCE [LARGE SCALE GENOMIC DNA]</scope>
    <source>
        <strain evidence="1 2">VA</strain>
    </source>
</reference>
<dbReference type="Proteomes" id="UP001302719">
    <property type="component" value="Chromosome"/>
</dbReference>
<keyword evidence="2" id="KW-1185">Reference proteome</keyword>
<evidence type="ECO:0000313" key="1">
    <source>
        <dbReference type="EMBL" id="WNM59242.1"/>
    </source>
</evidence>
<dbReference type="SUPFAM" id="SSF53335">
    <property type="entry name" value="S-adenosyl-L-methionine-dependent methyltransferases"/>
    <property type="match status" value="1"/>
</dbReference>
<dbReference type="RefSeq" id="WP_312645947.1">
    <property type="nucleotide sequence ID" value="NZ_CP116967.1"/>
</dbReference>
<accession>A0AA96GDR5</accession>
<evidence type="ECO:0000313" key="2">
    <source>
        <dbReference type="Proteomes" id="UP001302719"/>
    </source>
</evidence>
<gene>
    <name evidence="1" type="ORF">PP769_05605</name>
</gene>
<proteinExistence type="predicted"/>
<organism evidence="1 2">
    <name type="scientific">Candidatus Nitrospira allomarina</name>
    <dbReference type="NCBI Taxonomy" id="3020900"/>
    <lineage>
        <taxon>Bacteria</taxon>
        <taxon>Pseudomonadati</taxon>
        <taxon>Nitrospirota</taxon>
        <taxon>Nitrospiria</taxon>
        <taxon>Nitrospirales</taxon>
        <taxon>Nitrospiraceae</taxon>
        <taxon>Nitrospira</taxon>
    </lineage>
</organism>